<dbReference type="GO" id="GO:0046872">
    <property type="term" value="F:metal ion binding"/>
    <property type="evidence" value="ECO:0007669"/>
    <property type="project" value="UniProtKB-KW"/>
</dbReference>
<dbReference type="AlphaFoldDB" id="A0A8H8DEZ3"/>
<accession>A0A8H8DEZ3</accession>
<feature type="transmembrane region" description="Helical" evidence="7">
    <location>
        <begin position="295"/>
        <end position="314"/>
    </location>
</feature>
<reference evidence="9 10" key="1">
    <citation type="journal article" name="Sci. Rep.">
        <title>Genome-scale phylogenetic analyses confirm Olpidium as the closest living zoosporic fungus to the non-flagellated, terrestrial fungi.</title>
        <authorList>
            <person name="Chang Y."/>
            <person name="Rochon D."/>
            <person name="Sekimoto S."/>
            <person name="Wang Y."/>
            <person name="Chovatia M."/>
            <person name="Sandor L."/>
            <person name="Salamov A."/>
            <person name="Grigoriev I.V."/>
            <person name="Stajich J.E."/>
            <person name="Spatafora J.W."/>
        </authorList>
    </citation>
    <scope>NUCLEOTIDE SEQUENCE [LARGE SCALE GENOMIC DNA]</scope>
    <source>
        <strain evidence="9">S191</strain>
    </source>
</reference>
<feature type="transmembrane region" description="Helical" evidence="7">
    <location>
        <begin position="272"/>
        <end position="288"/>
    </location>
</feature>
<dbReference type="SUPFAM" id="SSF56784">
    <property type="entry name" value="HAD-like"/>
    <property type="match status" value="1"/>
</dbReference>
<keyword evidence="6 7" id="KW-0472">Membrane</keyword>
<evidence type="ECO:0000256" key="7">
    <source>
        <dbReference type="SAM" id="Phobius"/>
    </source>
</evidence>
<dbReference type="SUPFAM" id="SSF81665">
    <property type="entry name" value="Calcium ATPase, transmembrane domain M"/>
    <property type="match status" value="1"/>
</dbReference>
<dbReference type="OrthoDB" id="3012599at2759"/>
<dbReference type="NCBIfam" id="TIGR01494">
    <property type="entry name" value="ATPase_P-type"/>
    <property type="match status" value="1"/>
</dbReference>
<evidence type="ECO:0000256" key="2">
    <source>
        <dbReference type="ARBA" id="ARBA00022692"/>
    </source>
</evidence>
<dbReference type="EMBL" id="JAEFCI010012181">
    <property type="protein sequence ID" value="KAG5456159.1"/>
    <property type="molecule type" value="Genomic_DNA"/>
</dbReference>
<evidence type="ECO:0000259" key="8">
    <source>
        <dbReference type="Pfam" id="PF16212"/>
    </source>
</evidence>
<evidence type="ECO:0000313" key="9">
    <source>
        <dbReference type="EMBL" id="KAG5456159.1"/>
    </source>
</evidence>
<dbReference type="GO" id="GO:0005524">
    <property type="term" value="F:ATP binding"/>
    <property type="evidence" value="ECO:0007669"/>
    <property type="project" value="InterPro"/>
</dbReference>
<feature type="domain" description="P-type ATPase C-terminal" evidence="8">
    <location>
        <begin position="100"/>
        <end position="352"/>
    </location>
</feature>
<keyword evidence="4" id="KW-0460">Magnesium</keyword>
<dbReference type="GO" id="GO:0140326">
    <property type="term" value="F:ATPase-coupled intramembrane lipid transporter activity"/>
    <property type="evidence" value="ECO:0007669"/>
    <property type="project" value="TreeGrafter"/>
</dbReference>
<comment type="caution">
    <text evidence="9">The sequence shown here is derived from an EMBL/GenBank/DDBJ whole genome shotgun (WGS) entry which is preliminary data.</text>
</comment>
<dbReference type="GO" id="GO:0005886">
    <property type="term" value="C:plasma membrane"/>
    <property type="evidence" value="ECO:0007669"/>
    <property type="project" value="TreeGrafter"/>
</dbReference>
<dbReference type="PANTHER" id="PTHR24092:SF218">
    <property type="entry name" value="PHOSPHOLIPID-TRANSPORTING ATPASE"/>
    <property type="match status" value="1"/>
</dbReference>
<dbReference type="Proteomes" id="UP000673691">
    <property type="component" value="Unassembled WGS sequence"/>
</dbReference>
<sequence length="353" mass="38250">MANKVKKGGANNALVADGPALADVLADSALVDAFLAVAMRCRSTICCRVTPLQKALVVSVVRTRLRKVTLAIGDGSNDVSMIQTAHVGVGIHGMEGSQAVRASDYSFAQFKSLRILLAVHGRYSYYGICNLVNYSFFKNACLATVMFLYGFQTGAAGTGPAYRGFGSFVIQGQTLYSPWLLSAWNVFITSVPPLVMACCDRDVPERKIHEYPELFQEVKGGLYWSVRTIVGWTASALWSAAVVYTTLTLTLGEEATFHEGGETWDVEDSSSLAAWLTFSVVGSFYLLANRRLISLHGLAMLLSLFCLVAVSQGLEIFGDLRDGENARLASSPLTYLLVLIAVVLSLLPAWTFI</sequence>
<dbReference type="GO" id="GO:0016887">
    <property type="term" value="F:ATP hydrolysis activity"/>
    <property type="evidence" value="ECO:0007669"/>
    <property type="project" value="InterPro"/>
</dbReference>
<evidence type="ECO:0000256" key="1">
    <source>
        <dbReference type="ARBA" id="ARBA00004141"/>
    </source>
</evidence>
<gene>
    <name evidence="9" type="ORF">BJ554DRAFT_4179</name>
</gene>
<dbReference type="InterPro" id="IPR023298">
    <property type="entry name" value="ATPase_P-typ_TM_dom_sf"/>
</dbReference>
<dbReference type="InterPro" id="IPR032630">
    <property type="entry name" value="P_typ_ATPase_c"/>
</dbReference>
<feature type="transmembrane region" description="Helical" evidence="7">
    <location>
        <begin position="229"/>
        <end position="252"/>
    </location>
</feature>
<dbReference type="InterPro" id="IPR036412">
    <property type="entry name" value="HAD-like_sf"/>
</dbReference>
<dbReference type="Gene3D" id="3.40.50.1000">
    <property type="entry name" value="HAD superfamily/HAD-like"/>
    <property type="match status" value="1"/>
</dbReference>
<dbReference type="PANTHER" id="PTHR24092">
    <property type="entry name" value="PROBABLE PHOSPHOLIPID-TRANSPORTING ATPASE"/>
    <property type="match status" value="1"/>
</dbReference>
<keyword evidence="2 7" id="KW-0812">Transmembrane</keyword>
<comment type="subcellular location">
    <subcellularLocation>
        <location evidence="1">Membrane</location>
        <topology evidence="1">Multi-pass membrane protein</topology>
    </subcellularLocation>
</comment>
<feature type="transmembrane region" description="Helical" evidence="7">
    <location>
        <begin position="334"/>
        <end position="352"/>
    </location>
</feature>
<dbReference type="Pfam" id="PF16212">
    <property type="entry name" value="PhoLip_ATPase_C"/>
    <property type="match status" value="1"/>
</dbReference>
<organism evidence="9 10">
    <name type="scientific">Olpidium bornovanus</name>
    <dbReference type="NCBI Taxonomy" id="278681"/>
    <lineage>
        <taxon>Eukaryota</taxon>
        <taxon>Fungi</taxon>
        <taxon>Fungi incertae sedis</taxon>
        <taxon>Olpidiomycota</taxon>
        <taxon>Olpidiomycotina</taxon>
        <taxon>Olpidiomycetes</taxon>
        <taxon>Olpidiales</taxon>
        <taxon>Olpidiaceae</taxon>
        <taxon>Olpidium</taxon>
    </lineage>
</organism>
<proteinExistence type="predicted"/>
<evidence type="ECO:0000256" key="5">
    <source>
        <dbReference type="ARBA" id="ARBA00022989"/>
    </source>
</evidence>
<evidence type="ECO:0000256" key="6">
    <source>
        <dbReference type="ARBA" id="ARBA00023136"/>
    </source>
</evidence>
<keyword evidence="3" id="KW-0479">Metal-binding</keyword>
<name>A0A8H8DEZ3_9FUNG</name>
<evidence type="ECO:0000256" key="4">
    <source>
        <dbReference type="ARBA" id="ARBA00022842"/>
    </source>
</evidence>
<keyword evidence="5 7" id="KW-1133">Transmembrane helix</keyword>
<evidence type="ECO:0000256" key="3">
    <source>
        <dbReference type="ARBA" id="ARBA00022723"/>
    </source>
</evidence>
<keyword evidence="10" id="KW-1185">Reference proteome</keyword>
<dbReference type="InterPro" id="IPR001757">
    <property type="entry name" value="P_typ_ATPase"/>
</dbReference>
<evidence type="ECO:0000313" key="10">
    <source>
        <dbReference type="Proteomes" id="UP000673691"/>
    </source>
</evidence>
<dbReference type="GO" id="GO:0045332">
    <property type="term" value="P:phospholipid translocation"/>
    <property type="evidence" value="ECO:0007669"/>
    <property type="project" value="TreeGrafter"/>
</dbReference>
<dbReference type="InterPro" id="IPR023214">
    <property type="entry name" value="HAD_sf"/>
</dbReference>
<protein>
    <recommendedName>
        <fullName evidence="8">P-type ATPase C-terminal domain-containing protein</fullName>
    </recommendedName>
</protein>